<dbReference type="KEGG" id="pti:PHATRDRAFT_39081"/>
<dbReference type="PaxDb" id="2850-Phatr39081"/>
<dbReference type="PANTHER" id="PTHR45339">
    <property type="entry name" value="HYBRID SIGNAL TRANSDUCTION HISTIDINE KINASE J"/>
    <property type="match status" value="1"/>
</dbReference>
<proteinExistence type="predicted"/>
<dbReference type="PANTHER" id="PTHR45339:SF1">
    <property type="entry name" value="HYBRID SIGNAL TRANSDUCTION HISTIDINE KINASE J"/>
    <property type="match status" value="1"/>
</dbReference>
<organism evidence="4 5">
    <name type="scientific">Phaeodactylum tricornutum (strain CCAP 1055/1)</name>
    <dbReference type="NCBI Taxonomy" id="556484"/>
    <lineage>
        <taxon>Eukaryota</taxon>
        <taxon>Sar</taxon>
        <taxon>Stramenopiles</taxon>
        <taxon>Ochrophyta</taxon>
        <taxon>Bacillariophyta</taxon>
        <taxon>Bacillariophyceae</taxon>
        <taxon>Bacillariophycidae</taxon>
        <taxon>Naviculales</taxon>
        <taxon>Phaeodactylaceae</taxon>
        <taxon>Phaeodactylum</taxon>
    </lineage>
</organism>
<dbReference type="InterPro" id="IPR036890">
    <property type="entry name" value="HATPase_C_sf"/>
</dbReference>
<reference evidence="4 5" key="1">
    <citation type="journal article" date="2008" name="Nature">
        <title>The Phaeodactylum genome reveals the evolutionary history of diatom genomes.</title>
        <authorList>
            <person name="Bowler C."/>
            <person name="Allen A.E."/>
            <person name="Badger J.H."/>
            <person name="Grimwood J."/>
            <person name="Jabbari K."/>
            <person name="Kuo A."/>
            <person name="Maheswari U."/>
            <person name="Martens C."/>
            <person name="Maumus F."/>
            <person name="Otillar R.P."/>
            <person name="Rayko E."/>
            <person name="Salamov A."/>
            <person name="Vandepoele K."/>
            <person name="Beszteri B."/>
            <person name="Gruber A."/>
            <person name="Heijde M."/>
            <person name="Katinka M."/>
            <person name="Mock T."/>
            <person name="Valentin K."/>
            <person name="Verret F."/>
            <person name="Berges J.A."/>
            <person name="Brownlee C."/>
            <person name="Cadoret J.P."/>
            <person name="Chiovitti A."/>
            <person name="Choi C.J."/>
            <person name="Coesel S."/>
            <person name="De Martino A."/>
            <person name="Detter J.C."/>
            <person name="Durkin C."/>
            <person name="Falciatore A."/>
            <person name="Fournet J."/>
            <person name="Haruta M."/>
            <person name="Huysman M.J."/>
            <person name="Jenkins B.D."/>
            <person name="Jiroutova K."/>
            <person name="Jorgensen R.E."/>
            <person name="Joubert Y."/>
            <person name="Kaplan A."/>
            <person name="Kroger N."/>
            <person name="Kroth P.G."/>
            <person name="La Roche J."/>
            <person name="Lindquist E."/>
            <person name="Lommer M."/>
            <person name="Martin-Jezequel V."/>
            <person name="Lopez P.J."/>
            <person name="Lucas S."/>
            <person name="Mangogna M."/>
            <person name="McGinnis K."/>
            <person name="Medlin L.K."/>
            <person name="Montsant A."/>
            <person name="Oudot-Le Secq M.P."/>
            <person name="Napoli C."/>
            <person name="Obornik M."/>
            <person name="Parker M.S."/>
            <person name="Petit J.L."/>
            <person name="Porcel B.M."/>
            <person name="Poulsen N."/>
            <person name="Robison M."/>
            <person name="Rychlewski L."/>
            <person name="Rynearson T.A."/>
            <person name="Schmutz J."/>
            <person name="Shapiro H."/>
            <person name="Siaut M."/>
            <person name="Stanley M."/>
            <person name="Sussman M.R."/>
            <person name="Taylor A.R."/>
            <person name="Vardi A."/>
            <person name="von Dassow P."/>
            <person name="Vyverman W."/>
            <person name="Willis A."/>
            <person name="Wyrwicz L.S."/>
            <person name="Rokhsar D.S."/>
            <person name="Weissenbach J."/>
            <person name="Armbrust E.V."/>
            <person name="Green B.R."/>
            <person name="Van de Peer Y."/>
            <person name="Grigoriev I.V."/>
        </authorList>
    </citation>
    <scope>NUCLEOTIDE SEQUENCE [LARGE SCALE GENOMIC DNA]</scope>
    <source>
        <strain evidence="4 5">CCAP 1055/1</strain>
    </source>
</reference>
<dbReference type="Gene3D" id="3.30.565.10">
    <property type="entry name" value="Histidine kinase-like ATPase, C-terminal domain"/>
    <property type="match status" value="1"/>
</dbReference>
<dbReference type="GO" id="GO:0000160">
    <property type="term" value="P:phosphorelay signal transduction system"/>
    <property type="evidence" value="ECO:0007669"/>
    <property type="project" value="UniProtKB-KW"/>
</dbReference>
<sequence length="143" mass="15546">MSNVRPVPVNAVSLLEPSKARFRVSIKDYGRRIEKKVFQRILLPFQQANVETERLPGGPGLYLAASAKLVHALGGFVSVDSVVDEGTELTVNFAFVDNFEPGRTIATALSDATIFSWAPTYGKRTMCNARSDIITLLSSAAKS</sequence>
<dbReference type="InterPro" id="IPR003594">
    <property type="entry name" value="HATPase_dom"/>
</dbReference>
<keyword evidence="1" id="KW-0597">Phosphoprotein</keyword>
<dbReference type="OrthoDB" id="303614at2759"/>
<protein>
    <recommendedName>
        <fullName evidence="3">Histidine kinase/HSP90-like ATPase domain-containing protein</fullName>
    </recommendedName>
</protein>
<dbReference type="SUPFAM" id="SSF55874">
    <property type="entry name" value="ATPase domain of HSP90 chaperone/DNA topoisomerase II/histidine kinase"/>
    <property type="match status" value="1"/>
</dbReference>
<gene>
    <name evidence="4" type="ORF">PHATRDRAFT_39081</name>
</gene>
<reference evidence="5" key="2">
    <citation type="submission" date="2008-08" db="EMBL/GenBank/DDBJ databases">
        <authorList>
            <consortium name="Diatom Consortium"/>
            <person name="Grigoriev I."/>
            <person name="Grimwood J."/>
            <person name="Kuo A."/>
            <person name="Otillar R.P."/>
            <person name="Salamov A."/>
            <person name="Detter J.C."/>
            <person name="Lindquist E."/>
            <person name="Shapiro H."/>
            <person name="Lucas S."/>
            <person name="Glavina del Rio T."/>
            <person name="Pitluck S."/>
            <person name="Rokhsar D."/>
            <person name="Bowler C."/>
        </authorList>
    </citation>
    <scope>GENOME REANNOTATION</scope>
    <source>
        <strain evidence="5">CCAP 1055/1</strain>
    </source>
</reference>
<name>B7G7S1_PHATC</name>
<dbReference type="EMBL" id="CM000620">
    <property type="protein sequence ID" value="EEC45283.1"/>
    <property type="molecule type" value="Genomic_DNA"/>
</dbReference>
<evidence type="ECO:0000256" key="2">
    <source>
        <dbReference type="ARBA" id="ARBA00023012"/>
    </source>
</evidence>
<accession>B7G7S1</accession>
<keyword evidence="2" id="KW-0902">Two-component regulatory system</keyword>
<dbReference type="RefSeq" id="XP_002183065.1">
    <property type="nucleotide sequence ID" value="XM_002183029.1"/>
</dbReference>
<dbReference type="AlphaFoldDB" id="B7G7S1"/>
<dbReference type="Pfam" id="PF02518">
    <property type="entry name" value="HATPase_c"/>
    <property type="match status" value="1"/>
</dbReference>
<dbReference type="Proteomes" id="UP000000759">
    <property type="component" value="Chromosome 18"/>
</dbReference>
<evidence type="ECO:0000256" key="1">
    <source>
        <dbReference type="ARBA" id="ARBA00022553"/>
    </source>
</evidence>
<evidence type="ECO:0000259" key="3">
    <source>
        <dbReference type="Pfam" id="PF02518"/>
    </source>
</evidence>
<dbReference type="GeneID" id="7194743"/>
<dbReference type="InParanoid" id="B7G7S1"/>
<keyword evidence="5" id="KW-1185">Reference proteome</keyword>
<evidence type="ECO:0000313" key="4">
    <source>
        <dbReference type="EMBL" id="EEC45283.1"/>
    </source>
</evidence>
<feature type="domain" description="Histidine kinase/HSP90-like ATPase" evidence="3">
    <location>
        <begin position="18"/>
        <end position="93"/>
    </location>
</feature>
<evidence type="ECO:0000313" key="5">
    <source>
        <dbReference type="Proteomes" id="UP000000759"/>
    </source>
</evidence>